<reference evidence="7 8" key="1">
    <citation type="submission" date="2020-07" db="EMBL/GenBank/DDBJ databases">
        <title>Sequencing the genomes of 1000 actinobacteria strains.</title>
        <authorList>
            <person name="Klenk H.-P."/>
        </authorList>
    </citation>
    <scope>NUCLEOTIDE SEQUENCE [LARGE SCALE GENOMIC DNA]</scope>
    <source>
        <strain evidence="7 8">DSM 15664</strain>
    </source>
</reference>
<dbReference type="PANTHER" id="PTHR30346">
    <property type="entry name" value="TRANSCRIPTIONAL DUAL REGULATOR HCAR-RELATED"/>
    <property type="match status" value="1"/>
</dbReference>
<dbReference type="GO" id="GO:0003700">
    <property type="term" value="F:DNA-binding transcription factor activity"/>
    <property type="evidence" value="ECO:0007669"/>
    <property type="project" value="InterPro"/>
</dbReference>
<dbReference type="InterPro" id="IPR005119">
    <property type="entry name" value="LysR_subst-bd"/>
</dbReference>
<dbReference type="Pfam" id="PF00126">
    <property type="entry name" value="HTH_1"/>
    <property type="match status" value="1"/>
</dbReference>
<evidence type="ECO:0000256" key="3">
    <source>
        <dbReference type="ARBA" id="ARBA00023125"/>
    </source>
</evidence>
<evidence type="ECO:0000256" key="4">
    <source>
        <dbReference type="ARBA" id="ARBA00023163"/>
    </source>
</evidence>
<keyword evidence="8" id="KW-1185">Reference proteome</keyword>
<dbReference type="Gene3D" id="3.40.190.10">
    <property type="entry name" value="Periplasmic binding protein-like II"/>
    <property type="match status" value="2"/>
</dbReference>
<dbReference type="PANTHER" id="PTHR30346:SF29">
    <property type="entry name" value="LYSR SUBSTRATE-BINDING"/>
    <property type="match status" value="1"/>
</dbReference>
<dbReference type="GO" id="GO:0032993">
    <property type="term" value="C:protein-DNA complex"/>
    <property type="evidence" value="ECO:0007669"/>
    <property type="project" value="TreeGrafter"/>
</dbReference>
<organism evidence="7 8">
    <name type="scientific">Nesterenkonia sandarakina</name>
    <dbReference type="NCBI Taxonomy" id="272918"/>
    <lineage>
        <taxon>Bacteria</taxon>
        <taxon>Bacillati</taxon>
        <taxon>Actinomycetota</taxon>
        <taxon>Actinomycetes</taxon>
        <taxon>Micrococcales</taxon>
        <taxon>Micrococcaceae</taxon>
        <taxon>Nesterenkonia</taxon>
    </lineage>
</organism>
<dbReference type="CDD" id="cd05466">
    <property type="entry name" value="PBP2_LTTR_substrate"/>
    <property type="match status" value="1"/>
</dbReference>
<name>A0A7Z0J3J2_9MICC</name>
<dbReference type="InterPro" id="IPR036390">
    <property type="entry name" value="WH_DNA-bd_sf"/>
</dbReference>
<gene>
    <name evidence="7" type="ORF">HNR11_001956</name>
</gene>
<evidence type="ECO:0000256" key="5">
    <source>
        <dbReference type="SAM" id="MobiDB-lite"/>
    </source>
</evidence>
<evidence type="ECO:0000256" key="1">
    <source>
        <dbReference type="ARBA" id="ARBA00009437"/>
    </source>
</evidence>
<feature type="region of interest" description="Disordered" evidence="5">
    <location>
        <begin position="1"/>
        <end position="26"/>
    </location>
</feature>
<feature type="domain" description="HTH lysR-type" evidence="6">
    <location>
        <begin position="31"/>
        <end position="88"/>
    </location>
</feature>
<sequence>MDDSFPQADSGQPPSSQTPEPQDLSLQTRTLQPRHLQLLREIAARGTLTAVAQALHRTPSALSQQLRTAERELGVKLVEPDSRGVRLTPAGQLLAEGADEVFSSLARVQARLDAATGEPRGEVSIGTLPSGGQVLLPQLLHRLRGTAITLSLDDFDIAEADFAARALDADLVISHSLSGEVPGGAEGLVATVLTREPIDVVLPADHPLAAKTELRPRDVVDEDWVGVPEGYPFDAIPVAIEQLTGRPVHRTLRLRDNHLLESLVGAGAGIGLLPRFSTRPGPAVVLRPLTGVRAARSIVALSRPDRHERLAVRTVTEHLVSIGAELMAEHPAASPPAHRRLT</sequence>
<proteinExistence type="inferred from homology"/>
<dbReference type="InterPro" id="IPR036388">
    <property type="entry name" value="WH-like_DNA-bd_sf"/>
</dbReference>
<dbReference type="GO" id="GO:0003677">
    <property type="term" value="F:DNA binding"/>
    <property type="evidence" value="ECO:0007669"/>
    <property type="project" value="UniProtKB-KW"/>
</dbReference>
<evidence type="ECO:0000259" key="6">
    <source>
        <dbReference type="PROSITE" id="PS50931"/>
    </source>
</evidence>
<comment type="caution">
    <text evidence="7">The sequence shown here is derived from an EMBL/GenBank/DDBJ whole genome shotgun (WGS) entry which is preliminary data.</text>
</comment>
<dbReference type="RefSeq" id="WP_246310380.1">
    <property type="nucleotide sequence ID" value="NZ_BAAALK010000002.1"/>
</dbReference>
<keyword evidence="4" id="KW-0804">Transcription</keyword>
<dbReference type="SUPFAM" id="SSF53850">
    <property type="entry name" value="Periplasmic binding protein-like II"/>
    <property type="match status" value="1"/>
</dbReference>
<dbReference type="SUPFAM" id="SSF46785">
    <property type="entry name" value="Winged helix' DNA-binding domain"/>
    <property type="match status" value="1"/>
</dbReference>
<dbReference type="Gene3D" id="1.10.10.10">
    <property type="entry name" value="Winged helix-like DNA-binding domain superfamily/Winged helix DNA-binding domain"/>
    <property type="match status" value="1"/>
</dbReference>
<evidence type="ECO:0000256" key="2">
    <source>
        <dbReference type="ARBA" id="ARBA00023015"/>
    </source>
</evidence>
<evidence type="ECO:0000313" key="8">
    <source>
        <dbReference type="Proteomes" id="UP000560069"/>
    </source>
</evidence>
<protein>
    <submittedName>
        <fullName evidence="7">DNA-binding transcriptional LysR family regulator</fullName>
    </submittedName>
</protein>
<keyword evidence="2" id="KW-0805">Transcription regulation</keyword>
<keyword evidence="3 7" id="KW-0238">DNA-binding</keyword>
<dbReference type="AlphaFoldDB" id="A0A7Z0J3J2"/>
<dbReference type="Pfam" id="PF03466">
    <property type="entry name" value="LysR_substrate"/>
    <property type="match status" value="1"/>
</dbReference>
<dbReference type="Proteomes" id="UP000560069">
    <property type="component" value="Unassembled WGS sequence"/>
</dbReference>
<dbReference type="EMBL" id="JACCFQ010000001">
    <property type="protein sequence ID" value="NYJ17422.1"/>
    <property type="molecule type" value="Genomic_DNA"/>
</dbReference>
<evidence type="ECO:0000313" key="7">
    <source>
        <dbReference type="EMBL" id="NYJ17422.1"/>
    </source>
</evidence>
<dbReference type="PROSITE" id="PS50931">
    <property type="entry name" value="HTH_LYSR"/>
    <property type="match status" value="1"/>
</dbReference>
<comment type="similarity">
    <text evidence="1">Belongs to the LysR transcriptional regulatory family.</text>
</comment>
<dbReference type="InterPro" id="IPR000847">
    <property type="entry name" value="LysR_HTH_N"/>
</dbReference>
<feature type="compositionally biased region" description="Polar residues" evidence="5">
    <location>
        <begin position="7"/>
        <end position="26"/>
    </location>
</feature>
<accession>A0A7Z0J3J2</accession>